<keyword evidence="2" id="KW-0288">FMN</keyword>
<reference evidence="5" key="1">
    <citation type="journal article" date="2019" name="Int. J. Syst. Evol. Microbiol.">
        <title>The Global Catalogue of Microorganisms (GCM) 10K type strain sequencing project: providing services to taxonomists for standard genome sequencing and annotation.</title>
        <authorList>
            <consortium name="The Broad Institute Genomics Platform"/>
            <consortium name="The Broad Institute Genome Sequencing Center for Infectious Disease"/>
            <person name="Wu L."/>
            <person name="Ma J."/>
        </authorList>
    </citation>
    <scope>NUCLEOTIDE SEQUENCE [LARGE SCALE GENOMIC DNA]</scope>
    <source>
        <strain evidence="5">JCM 17564</strain>
    </source>
</reference>
<dbReference type="CDD" id="cd04730">
    <property type="entry name" value="NPD_like"/>
    <property type="match status" value="1"/>
</dbReference>
<gene>
    <name evidence="4" type="ORF">GCM10022281_13030</name>
</gene>
<name>A0ABP7U1G1_9SPHN</name>
<sequence length="345" mass="36442">MSRLDALMQRGADFLGARYAILGGAMSWVSERNLVAAISNAGGFGVIACGAMTPELLDKEIAETKARTDKPFGVNLITMHPQLTDLIEVCGRHQVGHVVLAGGLPPGGAIDRIKATGAKLIAFAPALSLAKKLTRSGADAIVIEGMEAGGHIGPVSTSVLAQEILPHVADQVPVFVAGGIGRGEAIAAYLEMGAAGVQLGTRFVCATESIAHANFKKAFIRASARDAVPSVQIDPRLPVIPVRALKNKETERFAAKQREIAEHLDGKRLEMAEAQLQIEHYWAGALRRAVIDGDVETGSVMAGQSVGMVTKEQPTAEIIAELVGEAEAALEGRRQSRLREGRRAL</sequence>
<evidence type="ECO:0000256" key="2">
    <source>
        <dbReference type="ARBA" id="ARBA00022643"/>
    </source>
</evidence>
<proteinExistence type="predicted"/>
<organism evidence="4 5">
    <name type="scientific">Sphingomonas rosea</name>
    <dbReference type="NCBI Taxonomy" id="335605"/>
    <lineage>
        <taxon>Bacteria</taxon>
        <taxon>Pseudomonadati</taxon>
        <taxon>Pseudomonadota</taxon>
        <taxon>Alphaproteobacteria</taxon>
        <taxon>Sphingomonadales</taxon>
        <taxon>Sphingomonadaceae</taxon>
        <taxon>Sphingomonas</taxon>
    </lineage>
</organism>
<dbReference type="GO" id="GO:0004497">
    <property type="term" value="F:monooxygenase activity"/>
    <property type="evidence" value="ECO:0007669"/>
    <property type="project" value="UniProtKB-KW"/>
</dbReference>
<dbReference type="SUPFAM" id="SSF51412">
    <property type="entry name" value="Inosine monophosphate dehydrogenase (IMPDH)"/>
    <property type="match status" value="1"/>
</dbReference>
<evidence type="ECO:0000313" key="4">
    <source>
        <dbReference type="EMBL" id="GAA4034307.1"/>
    </source>
</evidence>
<keyword evidence="4" id="KW-0503">Monooxygenase</keyword>
<dbReference type="Proteomes" id="UP001424459">
    <property type="component" value="Unassembled WGS sequence"/>
</dbReference>
<keyword evidence="1" id="KW-0285">Flavoprotein</keyword>
<dbReference type="Gene3D" id="3.20.20.70">
    <property type="entry name" value="Aldolase class I"/>
    <property type="match status" value="1"/>
</dbReference>
<keyword evidence="5" id="KW-1185">Reference proteome</keyword>
<dbReference type="InterPro" id="IPR004136">
    <property type="entry name" value="NMO"/>
</dbReference>
<dbReference type="InterPro" id="IPR013785">
    <property type="entry name" value="Aldolase_TIM"/>
</dbReference>
<comment type="caution">
    <text evidence="4">The sequence shown here is derived from an EMBL/GenBank/DDBJ whole genome shotgun (WGS) entry which is preliminary data.</text>
</comment>
<dbReference type="EMBL" id="BAABBR010000001">
    <property type="protein sequence ID" value="GAA4034307.1"/>
    <property type="molecule type" value="Genomic_DNA"/>
</dbReference>
<dbReference type="Pfam" id="PF03060">
    <property type="entry name" value="NMO"/>
    <property type="match status" value="1"/>
</dbReference>
<accession>A0ABP7U1G1</accession>
<evidence type="ECO:0000256" key="3">
    <source>
        <dbReference type="ARBA" id="ARBA00023002"/>
    </source>
</evidence>
<keyword evidence="3" id="KW-0560">Oxidoreductase</keyword>
<dbReference type="PANTHER" id="PTHR32332">
    <property type="entry name" value="2-NITROPROPANE DIOXYGENASE"/>
    <property type="match status" value="1"/>
</dbReference>
<protein>
    <submittedName>
        <fullName evidence="4">Nitronate monooxygenase</fullName>
    </submittedName>
</protein>
<evidence type="ECO:0000256" key="1">
    <source>
        <dbReference type="ARBA" id="ARBA00022630"/>
    </source>
</evidence>
<dbReference type="PANTHER" id="PTHR32332:SF20">
    <property type="entry name" value="2-NITROPROPANE DIOXYGENASE-LIKE PROTEIN"/>
    <property type="match status" value="1"/>
</dbReference>
<evidence type="ECO:0000313" key="5">
    <source>
        <dbReference type="Proteomes" id="UP001424459"/>
    </source>
</evidence>